<evidence type="ECO:0000313" key="2">
    <source>
        <dbReference type="Proteomes" id="UP000578569"/>
    </source>
</evidence>
<dbReference type="SUPFAM" id="SSF82171">
    <property type="entry name" value="DPP6 N-terminal domain-like"/>
    <property type="match status" value="1"/>
</dbReference>
<dbReference type="InterPro" id="IPR015943">
    <property type="entry name" value="WD40/YVTN_repeat-like_dom_sf"/>
</dbReference>
<dbReference type="Proteomes" id="UP000578569">
    <property type="component" value="Unassembled WGS sequence"/>
</dbReference>
<protein>
    <submittedName>
        <fullName evidence="1">Uncharacterized protein</fullName>
    </submittedName>
</protein>
<dbReference type="AlphaFoldDB" id="A0A839YVH5"/>
<proteinExistence type="predicted"/>
<gene>
    <name evidence="1" type="ORF">FHS50_000232</name>
</gene>
<evidence type="ECO:0000313" key="1">
    <source>
        <dbReference type="EMBL" id="MBB3763209.1"/>
    </source>
</evidence>
<reference evidence="1 2" key="1">
    <citation type="submission" date="2020-08" db="EMBL/GenBank/DDBJ databases">
        <title>Genomic Encyclopedia of Type Strains, Phase IV (KMG-IV): sequencing the most valuable type-strain genomes for metagenomic binning, comparative biology and taxonomic classification.</title>
        <authorList>
            <person name="Goeker M."/>
        </authorList>
    </citation>
    <scope>NUCLEOTIDE SEQUENCE [LARGE SCALE GENOMIC DNA]</scope>
    <source>
        <strain evidence="1 2">DSM 24194</strain>
    </source>
</reference>
<sequence>MSIYLTNPNGSGTVRLYTTPRKASIGALDLKPGGGEVAIVERAGSVISLKLLSYNDNGSLIGSPRVIPTSCVATKVDYQPISSDPLLLVTESCVDGSKISTVRRDGTGYQTVMETVSNPILDHARWLHDGSNFIYVLFEASPSSVPYKLCRLDCVESAGNLLWTSNTDLSWVDVARTSNTVLFTAGVSTTGVYIHRLNIDTGEILKTFIHGTDGHFSPDDRKVLYETPYAAKGTYLDIHDTMGPSARITPKGDYGPKDWRL</sequence>
<dbReference type="Gene3D" id="2.130.10.10">
    <property type="entry name" value="YVTN repeat-like/Quinoprotein amine dehydrogenase"/>
    <property type="match status" value="1"/>
</dbReference>
<dbReference type="EMBL" id="JACICF010000001">
    <property type="protein sequence ID" value="MBB3763209.1"/>
    <property type="molecule type" value="Genomic_DNA"/>
</dbReference>
<dbReference type="RefSeq" id="WP_183932522.1">
    <property type="nucleotide sequence ID" value="NZ_JACICF010000001.1"/>
</dbReference>
<keyword evidence="2" id="KW-1185">Reference proteome</keyword>
<comment type="caution">
    <text evidence="1">The sequence shown here is derived from an EMBL/GenBank/DDBJ whole genome shotgun (WGS) entry which is preliminary data.</text>
</comment>
<organism evidence="1 2">
    <name type="scientific">Sphingomicrobium lutaoense</name>
    <dbReference type="NCBI Taxonomy" id="515949"/>
    <lineage>
        <taxon>Bacteria</taxon>
        <taxon>Pseudomonadati</taxon>
        <taxon>Pseudomonadota</taxon>
        <taxon>Alphaproteobacteria</taxon>
        <taxon>Sphingomonadales</taxon>
        <taxon>Sphingomonadaceae</taxon>
        <taxon>Sphingomicrobium</taxon>
    </lineage>
</organism>
<accession>A0A839YVH5</accession>
<name>A0A839YVH5_9SPHN</name>